<evidence type="ECO:0000256" key="13">
    <source>
        <dbReference type="ARBA" id="ARBA00031538"/>
    </source>
</evidence>
<evidence type="ECO:0000256" key="17">
    <source>
        <dbReference type="SAM" id="MobiDB-lite"/>
    </source>
</evidence>
<keyword evidence="4" id="KW-0813">Transport</keyword>
<evidence type="ECO:0000256" key="15">
    <source>
        <dbReference type="ARBA" id="ARBA00033342"/>
    </source>
</evidence>
<keyword evidence="5" id="KW-1003">Cell membrane</keyword>
<dbReference type="Proteomes" id="UP000198815">
    <property type="component" value="Unassembled WGS sequence"/>
</dbReference>
<comment type="similarity">
    <text evidence="2">Belongs to the OXA1/ALB3/YidC family. Type 1 subfamily.</text>
</comment>
<dbReference type="InterPro" id="IPR001708">
    <property type="entry name" value="YidC/ALB3/OXA1/COX18"/>
</dbReference>
<dbReference type="AlphaFoldDB" id="A0A1H9TRX7"/>
<sequence>MLTLMDIGESLGRIGSAIMQPLYWAVSGIIVFFHDLLAFFLNPDSGLTWTLSIVLLTVFIRLIMMPLYAKQLNSSRAMQALQPKLEVLQKKYGSDREKLGQETMKLYQEEGVNPASSCAPLLIQLPIFFALFRVLSSASTGQNVHGYWLQRDPELVHSLSHANIFGAQLSGTFLPINNGFGATQILATILIILMTVLMFFQQLHMLKRNMPPSALTGPMAQQQKMMLYLFPAMYLFTGLAIPIGVLVYWLTTNLWTMAQQYFIIRNYPTPGTPAYVEWEDRMREQGKDPRAIEERRANKARKHAASAPVVTSGSDTAGHAVVARQHSTRQTVRSSSGERQVVVRRTQPVHQTRSARKKK</sequence>
<feature type="transmembrane region" description="Helical" evidence="18">
    <location>
        <begin position="47"/>
        <end position="69"/>
    </location>
</feature>
<feature type="transmembrane region" description="Helical" evidence="18">
    <location>
        <begin position="21"/>
        <end position="41"/>
    </location>
</feature>
<feature type="transmembrane region" description="Helical" evidence="18">
    <location>
        <begin position="179"/>
        <end position="200"/>
    </location>
</feature>
<dbReference type="PANTHER" id="PTHR12428">
    <property type="entry name" value="OXA1"/>
    <property type="match status" value="1"/>
</dbReference>
<evidence type="ECO:0000256" key="16">
    <source>
        <dbReference type="RuleBase" id="RU003945"/>
    </source>
</evidence>
<keyword evidence="7" id="KW-0653">Protein transport</keyword>
<comment type="function">
    <text evidence="11">Required for the insertion and/or proper folding and/or complex formation of integral membrane proteins into the membrane. Involved in integration of membrane proteins that insert both dependently and independently of the Sec translocase complex, as well as at least some lipoproteins. Aids folding of multispanning membrane proteins.</text>
</comment>
<evidence type="ECO:0000256" key="9">
    <source>
        <dbReference type="ARBA" id="ARBA00023136"/>
    </source>
</evidence>
<evidence type="ECO:0000256" key="1">
    <source>
        <dbReference type="ARBA" id="ARBA00004651"/>
    </source>
</evidence>
<dbReference type="CDD" id="cd20070">
    <property type="entry name" value="5TM_YidC_Alb3"/>
    <property type="match status" value="1"/>
</dbReference>
<feature type="transmembrane region" description="Helical" evidence="18">
    <location>
        <begin position="227"/>
        <end position="250"/>
    </location>
</feature>
<dbReference type="Pfam" id="PF02096">
    <property type="entry name" value="60KD_IMP"/>
    <property type="match status" value="1"/>
</dbReference>
<evidence type="ECO:0000313" key="21">
    <source>
        <dbReference type="Proteomes" id="UP000198815"/>
    </source>
</evidence>
<name>A0A1H9TRX7_9ACTN</name>
<evidence type="ECO:0000259" key="19">
    <source>
        <dbReference type="Pfam" id="PF02096"/>
    </source>
</evidence>
<feature type="compositionally biased region" description="Polar residues" evidence="17">
    <location>
        <begin position="328"/>
        <end position="338"/>
    </location>
</feature>
<evidence type="ECO:0000256" key="11">
    <source>
        <dbReference type="ARBA" id="ARBA00025034"/>
    </source>
</evidence>
<evidence type="ECO:0000256" key="5">
    <source>
        <dbReference type="ARBA" id="ARBA00022475"/>
    </source>
</evidence>
<keyword evidence="21" id="KW-1185">Reference proteome</keyword>
<evidence type="ECO:0000256" key="4">
    <source>
        <dbReference type="ARBA" id="ARBA00022448"/>
    </source>
</evidence>
<dbReference type="NCBIfam" id="TIGR03592">
    <property type="entry name" value="yidC_oxa1_cterm"/>
    <property type="match status" value="1"/>
</dbReference>
<dbReference type="GO" id="GO:0015031">
    <property type="term" value="P:protein transport"/>
    <property type="evidence" value="ECO:0007669"/>
    <property type="project" value="UniProtKB-KW"/>
</dbReference>
<comment type="subcellular location">
    <subcellularLocation>
        <location evidence="1">Cell membrane</location>
        <topology evidence="1">Multi-pass membrane protein</topology>
    </subcellularLocation>
    <subcellularLocation>
        <location evidence="16">Membrane</location>
        <topology evidence="16">Multi-pass membrane protein</topology>
    </subcellularLocation>
</comment>
<proteinExistence type="inferred from homology"/>
<evidence type="ECO:0000256" key="10">
    <source>
        <dbReference type="ARBA" id="ARBA00023186"/>
    </source>
</evidence>
<keyword evidence="10" id="KW-0143">Chaperone</keyword>
<dbReference type="RefSeq" id="WP_245725836.1">
    <property type="nucleotide sequence ID" value="NZ_FOGZ01000027.1"/>
</dbReference>
<dbReference type="InterPro" id="IPR047196">
    <property type="entry name" value="YidC_ALB_C"/>
</dbReference>
<keyword evidence="6 16" id="KW-0812">Transmembrane</keyword>
<evidence type="ECO:0000313" key="20">
    <source>
        <dbReference type="EMBL" id="SES00060.1"/>
    </source>
</evidence>
<evidence type="ECO:0000256" key="2">
    <source>
        <dbReference type="ARBA" id="ARBA00010527"/>
    </source>
</evidence>
<protein>
    <recommendedName>
        <fullName evidence="3">Membrane protein insertase YidC</fullName>
    </recommendedName>
    <alternativeName>
        <fullName evidence="15">Foldase YidC</fullName>
    </alternativeName>
    <alternativeName>
        <fullName evidence="14">Membrane integrase YidC</fullName>
    </alternativeName>
    <alternativeName>
        <fullName evidence="13">Membrane protein YidC</fullName>
    </alternativeName>
</protein>
<evidence type="ECO:0000256" key="12">
    <source>
        <dbReference type="ARBA" id="ARBA00026028"/>
    </source>
</evidence>
<reference evidence="20 21" key="1">
    <citation type="submission" date="2016-10" db="EMBL/GenBank/DDBJ databases">
        <authorList>
            <person name="de Groot N.N."/>
        </authorList>
    </citation>
    <scope>NUCLEOTIDE SEQUENCE [LARGE SCALE GENOMIC DNA]</scope>
    <source>
        <strain evidence="20 21">DSM 16859</strain>
    </source>
</reference>
<dbReference type="GO" id="GO:0032977">
    <property type="term" value="F:membrane insertase activity"/>
    <property type="evidence" value="ECO:0007669"/>
    <property type="project" value="InterPro"/>
</dbReference>
<evidence type="ECO:0000256" key="18">
    <source>
        <dbReference type="SAM" id="Phobius"/>
    </source>
</evidence>
<gene>
    <name evidence="20" type="ORF">SAMN05443377_12724</name>
</gene>
<evidence type="ECO:0000256" key="3">
    <source>
        <dbReference type="ARBA" id="ARBA00015325"/>
    </source>
</evidence>
<evidence type="ECO:0000256" key="14">
    <source>
        <dbReference type="ARBA" id="ARBA00033245"/>
    </source>
</evidence>
<accession>A0A1H9TRX7</accession>
<dbReference type="NCBIfam" id="NF002350">
    <property type="entry name" value="PRK01315.1"/>
    <property type="match status" value="1"/>
</dbReference>
<dbReference type="GO" id="GO:0051205">
    <property type="term" value="P:protein insertion into membrane"/>
    <property type="evidence" value="ECO:0007669"/>
    <property type="project" value="TreeGrafter"/>
</dbReference>
<feature type="region of interest" description="Disordered" evidence="17">
    <location>
        <begin position="295"/>
        <end position="359"/>
    </location>
</feature>
<evidence type="ECO:0000256" key="8">
    <source>
        <dbReference type="ARBA" id="ARBA00022989"/>
    </source>
</evidence>
<organism evidence="20 21">
    <name type="scientific">Propionibacterium cyclohexanicum</name>
    <dbReference type="NCBI Taxonomy" id="64702"/>
    <lineage>
        <taxon>Bacteria</taxon>
        <taxon>Bacillati</taxon>
        <taxon>Actinomycetota</taxon>
        <taxon>Actinomycetes</taxon>
        <taxon>Propionibacteriales</taxon>
        <taxon>Propionibacteriaceae</taxon>
        <taxon>Propionibacterium</taxon>
    </lineage>
</organism>
<comment type="subunit">
    <text evidence="12">Interacts with the Sec translocase complex via SecD. Specifically interacts with transmembrane segments of nascent integral membrane proteins during membrane integration.</text>
</comment>
<keyword evidence="9 18" id="KW-0472">Membrane</keyword>
<dbReference type="STRING" id="64702.SAMN05443377_12724"/>
<feature type="domain" description="Membrane insertase YidC/Oxa/ALB C-terminal" evidence="19">
    <location>
        <begin position="49"/>
        <end position="264"/>
    </location>
</feature>
<dbReference type="PANTHER" id="PTHR12428:SF65">
    <property type="entry name" value="CYTOCHROME C OXIDASE ASSEMBLY PROTEIN COX18, MITOCHONDRIAL"/>
    <property type="match status" value="1"/>
</dbReference>
<evidence type="ECO:0000256" key="6">
    <source>
        <dbReference type="ARBA" id="ARBA00022692"/>
    </source>
</evidence>
<dbReference type="InterPro" id="IPR028055">
    <property type="entry name" value="YidC/Oxa/ALB_C"/>
</dbReference>
<evidence type="ECO:0000256" key="7">
    <source>
        <dbReference type="ARBA" id="ARBA00022927"/>
    </source>
</evidence>
<dbReference type="EMBL" id="FOGZ01000027">
    <property type="protein sequence ID" value="SES00060.1"/>
    <property type="molecule type" value="Genomic_DNA"/>
</dbReference>
<keyword evidence="8 18" id="KW-1133">Transmembrane helix</keyword>
<dbReference type="GO" id="GO:0005886">
    <property type="term" value="C:plasma membrane"/>
    <property type="evidence" value="ECO:0007669"/>
    <property type="project" value="UniProtKB-SubCell"/>
</dbReference>